<evidence type="ECO:0008006" key="4">
    <source>
        <dbReference type="Google" id="ProtNLM"/>
    </source>
</evidence>
<evidence type="ECO:0000256" key="1">
    <source>
        <dbReference type="SAM" id="Phobius"/>
    </source>
</evidence>
<feature type="transmembrane region" description="Helical" evidence="1">
    <location>
        <begin position="68"/>
        <end position="85"/>
    </location>
</feature>
<dbReference type="STRING" id="647171.MetfoDRAFT_0245"/>
<gene>
    <name evidence="2" type="ORF">MetfoDRAFT_0245</name>
</gene>
<protein>
    <recommendedName>
        <fullName evidence="4">DUF2304 domain-containing protein</fullName>
    </recommendedName>
</protein>
<dbReference type="RefSeq" id="WP_007043691.1">
    <property type="nucleotide sequence ID" value="NZ_AGJL01000003.1"/>
</dbReference>
<proteinExistence type="predicted"/>
<dbReference type="Proteomes" id="UP000003706">
    <property type="component" value="Unassembled WGS sequence"/>
</dbReference>
<keyword evidence="3" id="KW-1185">Reference proteome</keyword>
<evidence type="ECO:0000313" key="2">
    <source>
        <dbReference type="EMBL" id="EHP89187.1"/>
    </source>
</evidence>
<feature type="transmembrane region" description="Helical" evidence="1">
    <location>
        <begin position="35"/>
        <end position="62"/>
    </location>
</feature>
<feature type="transmembrane region" description="Helical" evidence="1">
    <location>
        <begin position="6"/>
        <end position="23"/>
    </location>
</feature>
<dbReference type="Pfam" id="PF10066">
    <property type="entry name" value="DUF2304"/>
    <property type="match status" value="1"/>
</dbReference>
<evidence type="ECO:0000313" key="3">
    <source>
        <dbReference type="Proteomes" id="UP000003706"/>
    </source>
</evidence>
<dbReference type="OrthoDB" id="78194at2157"/>
<keyword evidence="1" id="KW-1133">Transmembrane helix</keyword>
<organism evidence="2 3">
    <name type="scientific">Methanotorris formicicus Mc-S-70</name>
    <dbReference type="NCBI Taxonomy" id="647171"/>
    <lineage>
        <taxon>Archaea</taxon>
        <taxon>Methanobacteriati</taxon>
        <taxon>Methanobacteriota</taxon>
        <taxon>Methanomada group</taxon>
        <taxon>Methanococci</taxon>
        <taxon>Methanococcales</taxon>
        <taxon>Methanocaldococcaceae</taxon>
        <taxon>Methanotorris</taxon>
    </lineage>
</organism>
<sequence length="116" mass="13413">MEIIQIFGILFALFAMSRVILQIRNRNMGLDEGIFWLFVWILVVVVLVFPQTLSCLAGVLGVGRGVDAIIYLSIVVLFYLIYRMYARMEHLEREITKVVREVAIKDRHEPKSKNEG</sequence>
<dbReference type="PATRIC" id="fig|647171.4.peg.242"/>
<reference evidence="2 3" key="1">
    <citation type="submission" date="2011-09" db="EMBL/GenBank/DDBJ databases">
        <title>The draft genome of Methanotorris formicicus Mc-S-70.</title>
        <authorList>
            <consortium name="US DOE Joint Genome Institute (JGI-PGF)"/>
            <person name="Lucas S."/>
            <person name="Han J."/>
            <person name="Lapidus A."/>
            <person name="Cheng J.-F."/>
            <person name="Goodwin L."/>
            <person name="Pitluck S."/>
            <person name="Peters L."/>
            <person name="Land M.L."/>
            <person name="Hauser L."/>
            <person name="Sieprawska-Lupa M."/>
            <person name="Takai K."/>
            <person name="Miyazaki J."/>
            <person name="Whitman W."/>
            <person name="Woyke T.J."/>
        </authorList>
    </citation>
    <scope>NUCLEOTIDE SEQUENCE [LARGE SCALE GENOMIC DNA]</scope>
    <source>
        <strain evidence="2 3">Mc-S-70</strain>
    </source>
</reference>
<keyword evidence="1" id="KW-0812">Transmembrane</keyword>
<keyword evidence="1" id="KW-0472">Membrane</keyword>
<name>H1KWS2_9EURY</name>
<accession>H1KWS2</accession>
<comment type="caution">
    <text evidence="2">The sequence shown here is derived from an EMBL/GenBank/DDBJ whole genome shotgun (WGS) entry which is preliminary data.</text>
</comment>
<dbReference type="AlphaFoldDB" id="H1KWS2"/>
<dbReference type="InterPro" id="IPR019277">
    <property type="entry name" value="DUF2304"/>
</dbReference>
<dbReference type="EMBL" id="AGJL01000003">
    <property type="protein sequence ID" value="EHP89187.1"/>
    <property type="molecule type" value="Genomic_DNA"/>
</dbReference>